<proteinExistence type="inferred from homology"/>
<feature type="region of interest" description="Disordered" evidence="8">
    <location>
        <begin position="1"/>
        <end position="32"/>
    </location>
</feature>
<comment type="caution">
    <text evidence="10">The sequence shown here is derived from an EMBL/GenBank/DDBJ whole genome shotgun (WGS) entry which is preliminary data.</text>
</comment>
<dbReference type="InterPro" id="IPR000515">
    <property type="entry name" value="MetI-like"/>
</dbReference>
<dbReference type="PANTHER" id="PTHR30193:SF37">
    <property type="entry name" value="INNER MEMBRANE ABC TRANSPORTER PERMEASE PROTEIN YCJO"/>
    <property type="match status" value="1"/>
</dbReference>
<name>W4QYK7_HALA3</name>
<feature type="transmembrane region" description="Helical" evidence="7">
    <location>
        <begin position="184"/>
        <end position="209"/>
    </location>
</feature>
<dbReference type="GO" id="GO:0055085">
    <property type="term" value="P:transmembrane transport"/>
    <property type="evidence" value="ECO:0007669"/>
    <property type="project" value="InterPro"/>
</dbReference>
<dbReference type="PROSITE" id="PS50928">
    <property type="entry name" value="ABC_TM1"/>
    <property type="match status" value="1"/>
</dbReference>
<dbReference type="Pfam" id="PF00528">
    <property type="entry name" value="BPD_transp_1"/>
    <property type="match status" value="1"/>
</dbReference>
<evidence type="ECO:0000256" key="1">
    <source>
        <dbReference type="ARBA" id="ARBA00004651"/>
    </source>
</evidence>
<dbReference type="SUPFAM" id="SSF161098">
    <property type="entry name" value="MetI-like"/>
    <property type="match status" value="1"/>
</dbReference>
<dbReference type="CDD" id="cd06261">
    <property type="entry name" value="TM_PBP2"/>
    <property type="match status" value="1"/>
</dbReference>
<evidence type="ECO:0000313" key="11">
    <source>
        <dbReference type="Proteomes" id="UP000018896"/>
    </source>
</evidence>
<dbReference type="RefSeq" id="WP_081734215.1">
    <property type="nucleotide sequence ID" value="NZ_BAUV01000033.1"/>
</dbReference>
<protein>
    <submittedName>
        <fullName evidence="10">Sugar transport system</fullName>
    </submittedName>
</protein>
<keyword evidence="10" id="KW-0762">Sugar transport</keyword>
<keyword evidence="4 7" id="KW-0812">Transmembrane</keyword>
<dbReference type="Gene3D" id="1.10.3720.10">
    <property type="entry name" value="MetI-like"/>
    <property type="match status" value="1"/>
</dbReference>
<dbReference type="SUPFAM" id="SSF160964">
    <property type="entry name" value="MalF N-terminal region-like"/>
    <property type="match status" value="1"/>
</dbReference>
<keyword evidence="5 7" id="KW-1133">Transmembrane helix</keyword>
<evidence type="ECO:0000256" key="5">
    <source>
        <dbReference type="ARBA" id="ARBA00022989"/>
    </source>
</evidence>
<keyword evidence="2 7" id="KW-0813">Transport</keyword>
<sequence length="324" mass="36455">MEQNARVESQNHSIVPKQKKQSPIEPKPKKHWKQSTKDHISGYLYISPFFVLFGIFGVFPIIFTAYISFHRWNILGEREFIGLGNYANLMNDPLFWKALGNTLSIWVLSTVPQLIMALTLAFILNQAFLKGKQFFRLAVFVPNITSVVAVSIVFGAIFGQHYGIINYVLSFVGIDPINWRSSYLGAHVAIATMVMWRWVGYNAIIYLAALQSIPNDLYEAATIDGATKFQQFLHITIPMIRPMIIFTVILSTIGGMQIFAEPQTFLGGGGGAINQGLTLTLYLYEEAFVRNAFGYASSIAWLLFIIIVIFSLINLFFSNKIKSA</sequence>
<feature type="domain" description="ABC transmembrane type-1" evidence="9">
    <location>
        <begin position="99"/>
        <end position="314"/>
    </location>
</feature>
<evidence type="ECO:0000256" key="3">
    <source>
        <dbReference type="ARBA" id="ARBA00022475"/>
    </source>
</evidence>
<feature type="transmembrane region" description="Helical" evidence="7">
    <location>
        <begin position="137"/>
        <end position="164"/>
    </location>
</feature>
<evidence type="ECO:0000259" key="9">
    <source>
        <dbReference type="PROSITE" id="PS50928"/>
    </source>
</evidence>
<keyword evidence="11" id="KW-1185">Reference proteome</keyword>
<gene>
    <name evidence="10" type="ORF">JCM9157_3561</name>
</gene>
<accession>W4QYK7</accession>
<reference evidence="10 11" key="1">
    <citation type="journal article" date="2014" name="Genome Announc.">
        <title>Draft Genome Sequences of Three Alkaliphilic Bacillus Strains, Bacillus wakoensis JCM 9140T, Bacillus akibai JCM 9157T, and Bacillus hemicellulosilyticus JCM 9152T.</title>
        <authorList>
            <person name="Yuki M."/>
            <person name="Oshima K."/>
            <person name="Suda W."/>
            <person name="Oshida Y."/>
            <person name="Kitamura K."/>
            <person name="Iida T."/>
            <person name="Hattori M."/>
            <person name="Ohkuma M."/>
        </authorList>
    </citation>
    <scope>NUCLEOTIDE SEQUENCE [LARGE SCALE GENOMIC DNA]</scope>
    <source>
        <strain evidence="10 11">JCM 9157</strain>
    </source>
</reference>
<dbReference type="eggNOG" id="COG1175">
    <property type="taxonomic scope" value="Bacteria"/>
</dbReference>
<evidence type="ECO:0000256" key="7">
    <source>
        <dbReference type="RuleBase" id="RU363032"/>
    </source>
</evidence>
<keyword evidence="3" id="KW-1003">Cell membrane</keyword>
<dbReference type="AlphaFoldDB" id="W4QYK7"/>
<dbReference type="OrthoDB" id="9785347at2"/>
<organism evidence="10 11">
    <name type="scientific">Halalkalibacter akibai (strain ATCC 43226 / DSM 21942 / CIP 109018 / JCM 9157 / 1139)</name>
    <name type="common">Bacillus akibai</name>
    <dbReference type="NCBI Taxonomy" id="1236973"/>
    <lineage>
        <taxon>Bacteria</taxon>
        <taxon>Bacillati</taxon>
        <taxon>Bacillota</taxon>
        <taxon>Bacilli</taxon>
        <taxon>Bacillales</taxon>
        <taxon>Bacillaceae</taxon>
        <taxon>Halalkalibacter</taxon>
    </lineage>
</organism>
<dbReference type="InterPro" id="IPR051393">
    <property type="entry name" value="ABC_transporter_permease"/>
</dbReference>
<dbReference type="STRING" id="1236973.JCM9157_3561"/>
<evidence type="ECO:0000256" key="8">
    <source>
        <dbReference type="SAM" id="MobiDB-lite"/>
    </source>
</evidence>
<feature type="transmembrane region" description="Helical" evidence="7">
    <location>
        <begin position="243"/>
        <end position="260"/>
    </location>
</feature>
<dbReference type="Proteomes" id="UP000018896">
    <property type="component" value="Unassembled WGS sequence"/>
</dbReference>
<comment type="similarity">
    <text evidence="7">Belongs to the binding-protein-dependent transport system permease family.</text>
</comment>
<feature type="transmembrane region" description="Helical" evidence="7">
    <location>
        <begin position="43"/>
        <end position="69"/>
    </location>
</feature>
<comment type="subcellular location">
    <subcellularLocation>
        <location evidence="1 7">Cell membrane</location>
        <topology evidence="1 7">Multi-pass membrane protein</topology>
    </subcellularLocation>
</comment>
<dbReference type="EMBL" id="BAUV01000033">
    <property type="protein sequence ID" value="GAE36384.1"/>
    <property type="molecule type" value="Genomic_DNA"/>
</dbReference>
<dbReference type="InterPro" id="IPR035906">
    <property type="entry name" value="MetI-like_sf"/>
</dbReference>
<dbReference type="GO" id="GO:0005886">
    <property type="term" value="C:plasma membrane"/>
    <property type="evidence" value="ECO:0007669"/>
    <property type="project" value="UniProtKB-SubCell"/>
</dbReference>
<evidence type="ECO:0000256" key="6">
    <source>
        <dbReference type="ARBA" id="ARBA00023136"/>
    </source>
</evidence>
<evidence type="ECO:0000256" key="2">
    <source>
        <dbReference type="ARBA" id="ARBA00022448"/>
    </source>
</evidence>
<feature type="transmembrane region" description="Helical" evidence="7">
    <location>
        <begin position="103"/>
        <end position="125"/>
    </location>
</feature>
<feature type="transmembrane region" description="Helical" evidence="7">
    <location>
        <begin position="292"/>
        <end position="317"/>
    </location>
</feature>
<evidence type="ECO:0000256" key="4">
    <source>
        <dbReference type="ARBA" id="ARBA00022692"/>
    </source>
</evidence>
<keyword evidence="6 7" id="KW-0472">Membrane</keyword>
<dbReference type="PANTHER" id="PTHR30193">
    <property type="entry name" value="ABC TRANSPORTER PERMEASE PROTEIN"/>
    <property type="match status" value="1"/>
</dbReference>
<feature type="compositionally biased region" description="Polar residues" evidence="8">
    <location>
        <begin position="1"/>
        <end position="13"/>
    </location>
</feature>
<evidence type="ECO:0000313" key="10">
    <source>
        <dbReference type="EMBL" id="GAE36384.1"/>
    </source>
</evidence>